<evidence type="ECO:0000313" key="3">
    <source>
        <dbReference type="Proteomes" id="UP000070501"/>
    </source>
</evidence>
<evidence type="ECO:0000313" key="2">
    <source>
        <dbReference type="EMBL" id="KXJ90876.1"/>
    </source>
</evidence>
<reference evidence="3" key="1">
    <citation type="submission" date="2016-02" db="EMBL/GenBank/DDBJ databases">
        <title>Draft genome sequence of Microdochium bolleyi, a fungal endophyte of beachgrass.</title>
        <authorList>
            <consortium name="DOE Joint Genome Institute"/>
            <person name="David A.S."/>
            <person name="May G."/>
            <person name="Haridas S."/>
            <person name="Lim J."/>
            <person name="Wang M."/>
            <person name="Labutti K."/>
            <person name="Lipzen A."/>
            <person name="Barry K."/>
            <person name="Grigoriev I.V."/>
        </authorList>
    </citation>
    <scope>NUCLEOTIDE SEQUENCE [LARGE SCALE GENOMIC DNA]</scope>
    <source>
        <strain evidence="3">J235TASD1</strain>
    </source>
</reference>
<dbReference type="EMBL" id="KQ964251">
    <property type="protein sequence ID" value="KXJ90876.1"/>
    <property type="molecule type" value="Genomic_DNA"/>
</dbReference>
<dbReference type="AlphaFoldDB" id="A0A136J1H8"/>
<feature type="region of interest" description="Disordered" evidence="1">
    <location>
        <begin position="185"/>
        <end position="213"/>
    </location>
</feature>
<dbReference type="InParanoid" id="A0A136J1H8"/>
<sequence>MASAISALSALRPVSLPSRTFFVKCSPVPKTFTDRRAVLKTLQDVTQNDVEFFRKLKDNSSFIVVTTKAESAKAAIHESPFQRTLMTQGHDDSDKPSRVTWGALYNVHSTITTPVNPIPAENTGGPPPSSSEGTHISQKTFTIHCFPTNKDFDHNEWVKQDPLNGPWPDSGGVETYTSASLRQTIPSGHMAPGFRDWETGRQMSRDSSSFADEDAHGAAATILGKPTTGHGMGYILERLRVKKNQDEIPEIMKGLAAYAKKVQGAEPEHRTPEGSLPNNDRSPLGLMPEQGAVKDGEALG</sequence>
<dbReference type="Proteomes" id="UP000070501">
    <property type="component" value="Unassembled WGS sequence"/>
</dbReference>
<feature type="compositionally biased region" description="Polar residues" evidence="1">
    <location>
        <begin position="201"/>
        <end position="210"/>
    </location>
</feature>
<evidence type="ECO:0000256" key="1">
    <source>
        <dbReference type="SAM" id="MobiDB-lite"/>
    </source>
</evidence>
<protein>
    <submittedName>
        <fullName evidence="2">Uncharacterized protein</fullName>
    </submittedName>
</protein>
<accession>A0A136J1H8</accession>
<dbReference type="OrthoDB" id="5367448at2759"/>
<feature type="region of interest" description="Disordered" evidence="1">
    <location>
        <begin position="259"/>
        <end position="300"/>
    </location>
</feature>
<organism evidence="2 3">
    <name type="scientific">Microdochium bolleyi</name>
    <dbReference type="NCBI Taxonomy" id="196109"/>
    <lineage>
        <taxon>Eukaryota</taxon>
        <taxon>Fungi</taxon>
        <taxon>Dikarya</taxon>
        <taxon>Ascomycota</taxon>
        <taxon>Pezizomycotina</taxon>
        <taxon>Sordariomycetes</taxon>
        <taxon>Xylariomycetidae</taxon>
        <taxon>Xylariales</taxon>
        <taxon>Microdochiaceae</taxon>
        <taxon>Microdochium</taxon>
    </lineage>
</organism>
<name>A0A136J1H8_9PEZI</name>
<gene>
    <name evidence="2" type="ORF">Micbo1qcDRAFT_195735</name>
</gene>
<feature type="region of interest" description="Disordered" evidence="1">
    <location>
        <begin position="112"/>
        <end position="135"/>
    </location>
</feature>
<proteinExistence type="predicted"/>
<keyword evidence="3" id="KW-1185">Reference proteome</keyword>